<evidence type="ECO:0000256" key="1">
    <source>
        <dbReference type="ARBA" id="ARBA00004906"/>
    </source>
</evidence>
<dbReference type="PROSITE" id="PS50097">
    <property type="entry name" value="BTB"/>
    <property type="match status" value="1"/>
</dbReference>
<evidence type="ECO:0008006" key="7">
    <source>
        <dbReference type="Google" id="ProtNLM"/>
    </source>
</evidence>
<evidence type="ECO:0000313" key="6">
    <source>
        <dbReference type="Proteomes" id="UP000000768"/>
    </source>
</evidence>
<dbReference type="GO" id="GO:0016567">
    <property type="term" value="P:protein ubiquitination"/>
    <property type="evidence" value="ECO:0007669"/>
    <property type="project" value="InterPro"/>
</dbReference>
<dbReference type="SMART" id="SM00225">
    <property type="entry name" value="BTB"/>
    <property type="match status" value="1"/>
</dbReference>
<dbReference type="Proteomes" id="UP000000768">
    <property type="component" value="Chromosome 7"/>
</dbReference>
<dbReference type="eggNOG" id="KOG1987">
    <property type="taxonomic scope" value="Eukaryota"/>
</dbReference>
<dbReference type="CDD" id="cd00121">
    <property type="entry name" value="MATH"/>
    <property type="match status" value="1"/>
</dbReference>
<dbReference type="STRING" id="4558.A0A1B6PFL1"/>
<dbReference type="InterPro" id="IPR000210">
    <property type="entry name" value="BTB/POZ_dom"/>
</dbReference>
<dbReference type="Pfam" id="PF24570">
    <property type="entry name" value="BACK_BPM_SPOP"/>
    <property type="match status" value="1"/>
</dbReference>
<organism evidence="5 6">
    <name type="scientific">Sorghum bicolor</name>
    <name type="common">Sorghum</name>
    <name type="synonym">Sorghum vulgare</name>
    <dbReference type="NCBI Taxonomy" id="4558"/>
    <lineage>
        <taxon>Eukaryota</taxon>
        <taxon>Viridiplantae</taxon>
        <taxon>Streptophyta</taxon>
        <taxon>Embryophyta</taxon>
        <taxon>Tracheophyta</taxon>
        <taxon>Spermatophyta</taxon>
        <taxon>Magnoliopsida</taxon>
        <taxon>Liliopsida</taxon>
        <taxon>Poales</taxon>
        <taxon>Poaceae</taxon>
        <taxon>PACMAD clade</taxon>
        <taxon>Panicoideae</taxon>
        <taxon>Andropogonodae</taxon>
        <taxon>Andropogoneae</taxon>
        <taxon>Sorghinae</taxon>
        <taxon>Sorghum</taxon>
    </lineage>
</organism>
<feature type="domain" description="BTB" evidence="3">
    <location>
        <begin position="165"/>
        <end position="232"/>
    </location>
</feature>
<dbReference type="Gene3D" id="1.25.40.420">
    <property type="match status" value="1"/>
</dbReference>
<dbReference type="Gramene" id="KXG24472">
    <property type="protein sequence ID" value="KXG24472"/>
    <property type="gene ID" value="SORBI_3007G046900"/>
</dbReference>
<evidence type="ECO:0000256" key="2">
    <source>
        <dbReference type="ARBA" id="ARBA00010846"/>
    </source>
</evidence>
<dbReference type="InterPro" id="IPR011333">
    <property type="entry name" value="SKP1/BTB/POZ_sf"/>
</dbReference>
<accession>A0A1B6PFL1</accession>
<comment type="similarity">
    <text evidence="2">Belongs to the Tdpoz family.</text>
</comment>
<evidence type="ECO:0000259" key="4">
    <source>
        <dbReference type="PROSITE" id="PS50144"/>
    </source>
</evidence>
<sequence>MRTSSSMLGSGFLEFKLNYAQIHHLGIGDVVSSESFSAGGFLWRINCYPRGDKVDGDNEHLSIYLQLLTKSKNVRAIFDASVVCRDGTLSSSDALRSVEVYPPRGGIELGWKRFVKRSDLELLYVINGRVTILCGVIVIDSTLPVPPQPDLASHLGHLLDSALGTDVSFVVGGEVFHAHRAVLAARSPVLKAELFGAMADAAMPSITLHDIEPAAFKVMLQFMYTDALPSDDELGDPLTEMMMHLLVAADRFALDRLKVICELKLCENVSVQTVASVLVCAETYGCPKLKRECMDFFAVKRNFMKAVATDGFLMLLQKFPTLAVDLARTVGL</sequence>
<dbReference type="SUPFAM" id="SSF54695">
    <property type="entry name" value="POZ domain"/>
    <property type="match status" value="1"/>
</dbReference>
<dbReference type="InterPro" id="IPR008974">
    <property type="entry name" value="TRAF-like"/>
</dbReference>
<comment type="pathway">
    <text evidence="1">Protein modification; protein ubiquitination.</text>
</comment>
<evidence type="ECO:0000259" key="3">
    <source>
        <dbReference type="PROSITE" id="PS50097"/>
    </source>
</evidence>
<reference evidence="6" key="3">
    <citation type="journal article" date="2018" name="Plant J.">
        <title>The Sorghum bicolor reference genome: improved assembly, gene annotations, a transcriptome atlas, and signatures of genome organization.</title>
        <authorList>
            <person name="McCormick R.F."/>
            <person name="Truong S.K."/>
            <person name="Sreedasyam A."/>
            <person name="Jenkins J."/>
            <person name="Shu S."/>
            <person name="Sims D."/>
            <person name="Kennedy M."/>
            <person name="Amirebrahimi M."/>
            <person name="Weers B.D."/>
            <person name="McKinley B."/>
            <person name="Mattison A."/>
            <person name="Morishige D.T."/>
            <person name="Grimwood J."/>
            <person name="Schmutz J."/>
            <person name="Mullet J.E."/>
        </authorList>
    </citation>
    <scope>NUCLEOTIDE SEQUENCE [LARGE SCALE GENOMIC DNA]</scope>
    <source>
        <strain evidence="6">cv. BTx623</strain>
    </source>
</reference>
<dbReference type="PANTHER" id="PTHR26379">
    <property type="entry name" value="BTB/POZ AND MATH DOMAIN-CONTAINING PROTEIN 1"/>
    <property type="match status" value="1"/>
</dbReference>
<dbReference type="Gene3D" id="2.60.210.10">
    <property type="entry name" value="Apoptosis, Tumor Necrosis Factor Receptor Associated Protein 2, Chain A"/>
    <property type="match status" value="1"/>
</dbReference>
<dbReference type="SUPFAM" id="SSF49599">
    <property type="entry name" value="TRAF domain-like"/>
    <property type="match status" value="1"/>
</dbReference>
<keyword evidence="6" id="KW-1185">Reference proteome</keyword>
<dbReference type="Pfam" id="PF22486">
    <property type="entry name" value="MATH_2"/>
    <property type="match status" value="1"/>
</dbReference>
<dbReference type="InterPro" id="IPR056423">
    <property type="entry name" value="BACK_BPM_SPOP"/>
</dbReference>
<dbReference type="Gramene" id="KXG24471">
    <property type="protein sequence ID" value="KXG24471"/>
    <property type="gene ID" value="SORBI_3007G046900"/>
</dbReference>
<gene>
    <name evidence="5" type="ORF">SORBI_3007G046900</name>
</gene>
<proteinExistence type="inferred from homology"/>
<dbReference type="AlphaFoldDB" id="A0A1B6PFL1"/>
<dbReference type="FunCoup" id="A0A1B6PFL1">
    <property type="interactions" value="9"/>
</dbReference>
<reference evidence="5 6" key="1">
    <citation type="journal article" date="2009" name="Nature">
        <title>The Sorghum bicolor genome and the diversification of grasses.</title>
        <authorList>
            <person name="Paterson A.H."/>
            <person name="Bowers J.E."/>
            <person name="Bruggmann R."/>
            <person name="Dubchak I."/>
            <person name="Grimwood J."/>
            <person name="Gundlach H."/>
            <person name="Haberer G."/>
            <person name="Hellsten U."/>
            <person name="Mitros T."/>
            <person name="Poliakov A."/>
            <person name="Schmutz J."/>
            <person name="Spannagl M."/>
            <person name="Tang H."/>
            <person name="Wang X."/>
            <person name="Wicker T."/>
            <person name="Bharti A.K."/>
            <person name="Chapman J."/>
            <person name="Feltus F.A."/>
            <person name="Gowik U."/>
            <person name="Grigoriev I.V."/>
            <person name="Lyons E."/>
            <person name="Maher C.A."/>
            <person name="Martis M."/>
            <person name="Narechania A."/>
            <person name="Otillar R.P."/>
            <person name="Penning B.W."/>
            <person name="Salamov A.A."/>
            <person name="Wang Y."/>
            <person name="Zhang L."/>
            <person name="Carpita N.C."/>
            <person name="Freeling M."/>
            <person name="Gingle A.R."/>
            <person name="Hash C.T."/>
            <person name="Keller B."/>
            <person name="Klein P."/>
            <person name="Kresovich S."/>
            <person name="McCann M.C."/>
            <person name="Ming R."/>
            <person name="Peterson D.G."/>
            <person name="Mehboob-ur-Rahman"/>
            <person name="Ware D."/>
            <person name="Westhoff P."/>
            <person name="Mayer K.F."/>
            <person name="Messing J."/>
            <person name="Rokhsar D.S."/>
        </authorList>
    </citation>
    <scope>NUCLEOTIDE SEQUENCE [LARGE SCALE GENOMIC DNA]</scope>
    <source>
        <strain evidence="6">cv. BTx623</strain>
    </source>
</reference>
<dbReference type="ExpressionAtlas" id="A0A1B6PFL1">
    <property type="expression patterns" value="baseline and differential"/>
</dbReference>
<dbReference type="InParanoid" id="A0A1B6PFL1"/>
<dbReference type="InterPro" id="IPR045005">
    <property type="entry name" value="BPM1-6"/>
</dbReference>
<dbReference type="Gene3D" id="3.30.710.10">
    <property type="entry name" value="Potassium Channel Kv1.1, Chain A"/>
    <property type="match status" value="1"/>
</dbReference>
<name>A0A1B6PFL1_SORBI</name>
<dbReference type="InterPro" id="IPR002083">
    <property type="entry name" value="MATH/TRAF_dom"/>
</dbReference>
<protein>
    <recommendedName>
        <fullName evidence="7">BTB domain-containing protein</fullName>
    </recommendedName>
</protein>
<dbReference type="PANTHER" id="PTHR26379:SF469">
    <property type="entry name" value="MAB1"/>
    <property type="match status" value="1"/>
</dbReference>
<dbReference type="OrthoDB" id="598013at2759"/>
<dbReference type="EMBL" id="CM000766">
    <property type="protein sequence ID" value="KXG24472.1"/>
    <property type="molecule type" value="Genomic_DNA"/>
</dbReference>
<feature type="domain" description="MATH" evidence="4">
    <location>
        <begin position="9"/>
        <end position="136"/>
    </location>
</feature>
<dbReference type="OMA" id="CARISWD"/>
<reference evidence="5" key="2">
    <citation type="submission" date="2017-02" db="EMBL/GenBank/DDBJ databases">
        <title>WGS assembly of Sorghum bicolor.</title>
        <authorList>
            <person name="Paterson A."/>
            <person name="Mullet J."/>
            <person name="Bowers J."/>
            <person name="Bruggmann R."/>
            <person name="Dubchak I."/>
            <person name="Grimwood J."/>
            <person name="Gundlach H."/>
            <person name="Haberer G."/>
            <person name="Hellsten U."/>
            <person name="Mitros T."/>
            <person name="Poliakov A."/>
            <person name="Schmutz J."/>
            <person name="Spannagl M."/>
            <person name="Tang H."/>
            <person name="Wang X."/>
            <person name="Wicker T."/>
            <person name="Bharti A."/>
            <person name="Chapman J."/>
            <person name="Feltus F."/>
            <person name="Gowik U."/>
            <person name="Grigoriev I."/>
            <person name="Lyons E."/>
            <person name="Maher C."/>
            <person name="Martis M."/>
            <person name="Narechania A."/>
            <person name="Otillar R."/>
            <person name="Penning B."/>
            <person name="Salamov A."/>
            <person name="Wang Y."/>
            <person name="Zhang L."/>
            <person name="Carpita N."/>
            <person name="Freeling M."/>
            <person name="Gingle A."/>
            <person name="Hash C."/>
            <person name="Keller B."/>
            <person name="Klein P."/>
            <person name="Kresovich S."/>
            <person name="Mccann M."/>
            <person name="Ming R."/>
            <person name="Peterson D."/>
            <person name="Rahman M."/>
            <person name="Ware D."/>
            <person name="Westhoff P."/>
            <person name="Mayer K."/>
            <person name="Messing J."/>
            <person name="Sims D."/>
            <person name="Jenkins J."/>
            <person name="Shu S."/>
            <person name="Rokhsar D."/>
        </authorList>
    </citation>
    <scope>NUCLEOTIDE SEQUENCE</scope>
</reference>
<dbReference type="PROSITE" id="PS50144">
    <property type="entry name" value="MATH"/>
    <property type="match status" value="1"/>
</dbReference>
<dbReference type="Pfam" id="PF00651">
    <property type="entry name" value="BTB"/>
    <property type="match status" value="1"/>
</dbReference>
<dbReference type="EMBL" id="CM000766">
    <property type="protein sequence ID" value="KXG24471.1"/>
    <property type="molecule type" value="Genomic_DNA"/>
</dbReference>
<evidence type="ECO:0000313" key="5">
    <source>
        <dbReference type="EMBL" id="KXG24472.1"/>
    </source>
</evidence>